<dbReference type="Pfam" id="PF01795">
    <property type="entry name" value="Methyltransf_5"/>
    <property type="match status" value="1"/>
</dbReference>
<evidence type="ECO:0000256" key="3">
    <source>
        <dbReference type="ARBA" id="ARBA00022603"/>
    </source>
</evidence>
<evidence type="ECO:0000256" key="1">
    <source>
        <dbReference type="ARBA" id="ARBA00010396"/>
    </source>
</evidence>
<dbReference type="GO" id="GO:0071424">
    <property type="term" value="F:rRNA (cytosine-N4-)-methyltransferase activity"/>
    <property type="evidence" value="ECO:0007669"/>
    <property type="project" value="UniProtKB-UniRule"/>
</dbReference>
<dbReference type="GO" id="GO:0070475">
    <property type="term" value="P:rRNA base methylation"/>
    <property type="evidence" value="ECO:0007669"/>
    <property type="project" value="UniProtKB-UniRule"/>
</dbReference>
<evidence type="ECO:0000256" key="2">
    <source>
        <dbReference type="ARBA" id="ARBA00022552"/>
    </source>
</evidence>
<dbReference type="PANTHER" id="PTHR11265:SF0">
    <property type="entry name" value="12S RRNA N4-METHYLCYTIDINE METHYLTRANSFERASE"/>
    <property type="match status" value="1"/>
</dbReference>
<dbReference type="PANTHER" id="PTHR11265">
    <property type="entry name" value="S-ADENOSYL-METHYLTRANSFERASE MRAW"/>
    <property type="match status" value="1"/>
</dbReference>
<feature type="binding site" evidence="6">
    <location>
        <position position="99"/>
    </location>
    <ligand>
        <name>S-adenosyl-L-methionine</name>
        <dbReference type="ChEBI" id="CHEBI:59789"/>
    </ligand>
</feature>
<feature type="binding site" evidence="6">
    <location>
        <position position="50"/>
    </location>
    <ligand>
        <name>S-adenosyl-L-methionine</name>
        <dbReference type="ChEBI" id="CHEBI:59789"/>
    </ligand>
</feature>
<keyword evidence="6" id="KW-0963">Cytoplasm</keyword>
<dbReference type="SUPFAM" id="SSF81799">
    <property type="entry name" value="Putative methyltransferase TM0872, insert domain"/>
    <property type="match status" value="1"/>
</dbReference>
<organism evidence="7">
    <name type="scientific">uncultured bacterium</name>
    <name type="common">gcode 4</name>
    <dbReference type="NCBI Taxonomy" id="1234023"/>
    <lineage>
        <taxon>Bacteria</taxon>
        <taxon>environmental samples</taxon>
    </lineage>
</organism>
<dbReference type="InterPro" id="IPR029063">
    <property type="entry name" value="SAM-dependent_MTases_sf"/>
</dbReference>
<sequence>MILHTPVLLHEVCSFLNPESKLIVDCTLGHGGHTMALLWLAKNARLIAFDVDEHMLRKAELRIQNSELNINERIEYIHGNYADIVSVLKGRKTDFILNDLGVNLEHFKDVERGFSIRWSAPLDMRFDTSKWPSAADIVATYSVDQLKALFEHYADFSAPKALELAQHIVTTRKAKPIITTQDFKAILNACGLGDKACTVIFQSLRVETNKEMDNLKMFLSAFPETLNSAWRCLVITYHSIEDRFVKQAFNALVATWNYKLVTKKAVQPNYKEVAINRAARSAKLRILEKN</sequence>
<dbReference type="Gene3D" id="1.10.150.170">
    <property type="entry name" value="Putative methyltransferase TM0872, insert domain"/>
    <property type="match status" value="1"/>
</dbReference>
<dbReference type="PIRSF" id="PIRSF004486">
    <property type="entry name" value="MraW"/>
    <property type="match status" value="1"/>
</dbReference>
<keyword evidence="3 6" id="KW-0489">Methyltransferase</keyword>
<evidence type="ECO:0000256" key="4">
    <source>
        <dbReference type="ARBA" id="ARBA00022679"/>
    </source>
</evidence>
<keyword evidence="4 6" id="KW-0808">Transferase</keyword>
<dbReference type="HAMAP" id="MF_01007">
    <property type="entry name" value="16SrRNA_methyltr_H"/>
    <property type="match status" value="1"/>
</dbReference>
<dbReference type="GO" id="GO:0005737">
    <property type="term" value="C:cytoplasm"/>
    <property type="evidence" value="ECO:0007669"/>
    <property type="project" value="UniProtKB-SubCell"/>
</dbReference>
<evidence type="ECO:0000256" key="6">
    <source>
        <dbReference type="HAMAP-Rule" id="MF_01007"/>
    </source>
</evidence>
<accession>K1XZD1</accession>
<reference evidence="7" key="1">
    <citation type="journal article" date="2012" name="Science">
        <title>Fermentation, hydrogen, and sulfur metabolism in multiple uncultivated bacterial phyla.</title>
        <authorList>
            <person name="Wrighton K.C."/>
            <person name="Thomas B.C."/>
            <person name="Sharon I."/>
            <person name="Miller C.S."/>
            <person name="Castelle C.J."/>
            <person name="VerBerkmoes N.C."/>
            <person name="Wilkins M.J."/>
            <person name="Hettich R.L."/>
            <person name="Lipton M.S."/>
            <person name="Williams K.H."/>
            <person name="Long P.E."/>
            <person name="Banfield J.F."/>
        </authorList>
    </citation>
    <scope>NUCLEOTIDE SEQUENCE [LARGE SCALE GENOMIC DNA]</scope>
</reference>
<feature type="binding site" evidence="6">
    <location>
        <position position="106"/>
    </location>
    <ligand>
        <name>S-adenosyl-L-methionine</name>
        <dbReference type="ChEBI" id="CHEBI:59789"/>
    </ligand>
</feature>
<evidence type="ECO:0000256" key="5">
    <source>
        <dbReference type="ARBA" id="ARBA00022691"/>
    </source>
</evidence>
<gene>
    <name evidence="6" type="primary">rsmH</name>
    <name evidence="7" type="ORF">ACD_80C00005G0003</name>
</gene>
<keyword evidence="2 6" id="KW-0698">rRNA processing</keyword>
<protein>
    <recommendedName>
        <fullName evidence="6">Ribosomal RNA small subunit methyltransferase H</fullName>
        <ecNumber evidence="6">2.1.1.199</ecNumber>
    </recommendedName>
    <alternativeName>
        <fullName evidence="6">16S rRNA m(4)C1402 methyltransferase</fullName>
    </alternativeName>
    <alternativeName>
        <fullName evidence="6">rRNA (cytosine-N(4)-)-methyltransferase RsmH</fullName>
    </alternativeName>
</protein>
<dbReference type="NCBIfam" id="TIGR00006">
    <property type="entry name" value="16S rRNA (cytosine(1402)-N(4))-methyltransferase RsmH"/>
    <property type="match status" value="1"/>
</dbReference>
<comment type="function">
    <text evidence="6">Specifically methylates the N4 position of cytidine in position 1402 (C1402) of 16S rRNA.</text>
</comment>
<feature type="binding site" evidence="6">
    <location>
        <begin position="31"/>
        <end position="33"/>
    </location>
    <ligand>
        <name>S-adenosyl-L-methionine</name>
        <dbReference type="ChEBI" id="CHEBI:59789"/>
    </ligand>
</feature>
<dbReference type="InterPro" id="IPR023397">
    <property type="entry name" value="SAM-dep_MeTrfase_MraW_recog"/>
</dbReference>
<dbReference type="SUPFAM" id="SSF53335">
    <property type="entry name" value="S-adenosyl-L-methionine-dependent methyltransferases"/>
    <property type="match status" value="1"/>
</dbReference>
<dbReference type="AlphaFoldDB" id="K1XZD1"/>
<name>K1XZD1_9BACT</name>
<comment type="caution">
    <text evidence="7">The sequence shown here is derived from an EMBL/GenBank/DDBJ whole genome shotgun (WGS) entry which is preliminary data.</text>
</comment>
<dbReference type="Gene3D" id="3.40.50.150">
    <property type="entry name" value="Vaccinia Virus protein VP39"/>
    <property type="match status" value="1"/>
</dbReference>
<comment type="similarity">
    <text evidence="1 6">Belongs to the methyltransferase superfamily. RsmH family.</text>
</comment>
<comment type="subcellular location">
    <subcellularLocation>
        <location evidence="6">Cytoplasm</location>
    </subcellularLocation>
</comment>
<proteinExistence type="inferred from homology"/>
<comment type="catalytic activity">
    <reaction evidence="6">
        <text>cytidine(1402) in 16S rRNA + S-adenosyl-L-methionine = N(4)-methylcytidine(1402) in 16S rRNA + S-adenosyl-L-homocysteine + H(+)</text>
        <dbReference type="Rhea" id="RHEA:42928"/>
        <dbReference type="Rhea" id="RHEA-COMP:10286"/>
        <dbReference type="Rhea" id="RHEA-COMP:10287"/>
        <dbReference type="ChEBI" id="CHEBI:15378"/>
        <dbReference type="ChEBI" id="CHEBI:57856"/>
        <dbReference type="ChEBI" id="CHEBI:59789"/>
        <dbReference type="ChEBI" id="CHEBI:74506"/>
        <dbReference type="ChEBI" id="CHEBI:82748"/>
        <dbReference type="EC" id="2.1.1.199"/>
    </reaction>
</comment>
<dbReference type="EMBL" id="AMFJ01036012">
    <property type="protein sequence ID" value="EKD25668.1"/>
    <property type="molecule type" value="Genomic_DNA"/>
</dbReference>
<evidence type="ECO:0000313" key="7">
    <source>
        <dbReference type="EMBL" id="EKD25668.1"/>
    </source>
</evidence>
<keyword evidence="5 6" id="KW-0949">S-adenosyl-L-methionine</keyword>
<dbReference type="EC" id="2.1.1.199" evidence="6"/>
<dbReference type="InterPro" id="IPR002903">
    <property type="entry name" value="RsmH"/>
</dbReference>
<feature type="binding site" evidence="6">
    <location>
        <position position="81"/>
    </location>
    <ligand>
        <name>S-adenosyl-L-methionine</name>
        <dbReference type="ChEBI" id="CHEBI:59789"/>
    </ligand>
</feature>